<dbReference type="AlphaFoldDB" id="A0A074LQ40"/>
<gene>
    <name evidence="17" type="primary">uppP</name>
    <name evidence="18" type="ORF">EL26_05685</name>
</gene>
<proteinExistence type="inferred from homology"/>
<keyword evidence="9 17" id="KW-0573">Peptidoglycan synthesis</keyword>
<evidence type="ECO:0000256" key="4">
    <source>
        <dbReference type="ARBA" id="ARBA00021581"/>
    </source>
</evidence>
<dbReference type="Proteomes" id="UP000027931">
    <property type="component" value="Unassembled WGS sequence"/>
</dbReference>
<dbReference type="PANTHER" id="PTHR30622:SF4">
    <property type="entry name" value="UNDECAPRENYL-DIPHOSPHATASE"/>
    <property type="match status" value="1"/>
</dbReference>
<evidence type="ECO:0000256" key="8">
    <source>
        <dbReference type="ARBA" id="ARBA00022960"/>
    </source>
</evidence>
<reference evidence="18 19" key="1">
    <citation type="journal article" date="2013" name="Int. J. Syst. Evol. Microbiol.">
        <title>Tumebacillus flagellatus sp. nov., an alpha-amylase/pullulanase-producing bacterium isolated from cassava wastewater.</title>
        <authorList>
            <person name="Wang Q."/>
            <person name="Xie N."/>
            <person name="Qin Y."/>
            <person name="Shen N."/>
            <person name="Zhu J."/>
            <person name="Mi H."/>
            <person name="Huang R."/>
        </authorList>
    </citation>
    <scope>NUCLEOTIDE SEQUENCE [LARGE SCALE GENOMIC DNA]</scope>
    <source>
        <strain evidence="18 19">GST4</strain>
    </source>
</reference>
<dbReference type="GO" id="GO:0050380">
    <property type="term" value="F:undecaprenyl-diphosphatase activity"/>
    <property type="evidence" value="ECO:0007669"/>
    <property type="project" value="UniProtKB-UniRule"/>
</dbReference>
<keyword evidence="7 17" id="KW-0378">Hydrolase</keyword>
<dbReference type="EMBL" id="JMIR01000005">
    <property type="protein sequence ID" value="KEO84256.1"/>
    <property type="molecule type" value="Genomic_DNA"/>
</dbReference>
<evidence type="ECO:0000256" key="6">
    <source>
        <dbReference type="ARBA" id="ARBA00022692"/>
    </source>
</evidence>
<evidence type="ECO:0000256" key="13">
    <source>
        <dbReference type="ARBA" id="ARBA00023316"/>
    </source>
</evidence>
<keyword evidence="5 17" id="KW-1003">Cell membrane</keyword>
<evidence type="ECO:0000256" key="2">
    <source>
        <dbReference type="ARBA" id="ARBA00010621"/>
    </source>
</evidence>
<keyword evidence="11 17" id="KW-0472">Membrane</keyword>
<evidence type="ECO:0000256" key="12">
    <source>
        <dbReference type="ARBA" id="ARBA00023251"/>
    </source>
</evidence>
<feature type="transmembrane region" description="Helical" evidence="17">
    <location>
        <begin position="134"/>
        <end position="154"/>
    </location>
</feature>
<feature type="transmembrane region" description="Helical" evidence="17">
    <location>
        <begin position="213"/>
        <end position="235"/>
    </location>
</feature>
<comment type="similarity">
    <text evidence="2 17">Belongs to the UppP family.</text>
</comment>
<evidence type="ECO:0000256" key="1">
    <source>
        <dbReference type="ARBA" id="ARBA00004651"/>
    </source>
</evidence>
<keyword evidence="10 17" id="KW-1133">Transmembrane helix</keyword>
<dbReference type="GO" id="GO:0071555">
    <property type="term" value="P:cell wall organization"/>
    <property type="evidence" value="ECO:0007669"/>
    <property type="project" value="UniProtKB-KW"/>
</dbReference>
<evidence type="ECO:0000256" key="11">
    <source>
        <dbReference type="ARBA" id="ARBA00023136"/>
    </source>
</evidence>
<protein>
    <recommendedName>
        <fullName evidence="4 17">Undecaprenyl-diphosphatase</fullName>
        <ecNumber evidence="3 17">3.6.1.27</ecNumber>
    </recommendedName>
    <alternativeName>
        <fullName evidence="15 17">Bacitracin resistance protein</fullName>
    </alternativeName>
    <alternativeName>
        <fullName evidence="14 17">Undecaprenyl pyrophosphate phosphatase</fullName>
    </alternativeName>
</protein>
<dbReference type="InterPro" id="IPR003824">
    <property type="entry name" value="UppP"/>
</dbReference>
<evidence type="ECO:0000256" key="5">
    <source>
        <dbReference type="ARBA" id="ARBA00022475"/>
    </source>
</evidence>
<comment type="caution">
    <text evidence="18">The sequence shown here is derived from an EMBL/GenBank/DDBJ whole genome shotgun (WGS) entry which is preliminary data.</text>
</comment>
<dbReference type="PANTHER" id="PTHR30622">
    <property type="entry name" value="UNDECAPRENYL-DIPHOSPHATASE"/>
    <property type="match status" value="1"/>
</dbReference>
<comment type="subcellular location">
    <subcellularLocation>
        <location evidence="1 17">Cell membrane</location>
        <topology evidence="1 17">Multi-pass membrane protein</topology>
    </subcellularLocation>
</comment>
<evidence type="ECO:0000256" key="7">
    <source>
        <dbReference type="ARBA" id="ARBA00022801"/>
    </source>
</evidence>
<keyword evidence="8 17" id="KW-0133">Cell shape</keyword>
<organism evidence="18 19">
    <name type="scientific">Tumebacillus flagellatus</name>
    <dbReference type="NCBI Taxonomy" id="1157490"/>
    <lineage>
        <taxon>Bacteria</taxon>
        <taxon>Bacillati</taxon>
        <taxon>Bacillota</taxon>
        <taxon>Bacilli</taxon>
        <taxon>Bacillales</taxon>
        <taxon>Alicyclobacillaceae</taxon>
        <taxon>Tumebacillus</taxon>
    </lineage>
</organism>
<dbReference type="GO" id="GO:0046677">
    <property type="term" value="P:response to antibiotic"/>
    <property type="evidence" value="ECO:0007669"/>
    <property type="project" value="UniProtKB-UniRule"/>
</dbReference>
<dbReference type="EC" id="3.6.1.27" evidence="3 17"/>
<dbReference type="GO" id="GO:0008360">
    <property type="term" value="P:regulation of cell shape"/>
    <property type="evidence" value="ECO:0007669"/>
    <property type="project" value="UniProtKB-KW"/>
</dbReference>
<evidence type="ECO:0000256" key="10">
    <source>
        <dbReference type="ARBA" id="ARBA00022989"/>
    </source>
</evidence>
<name>A0A074LQ40_9BACL</name>
<dbReference type="RefSeq" id="WP_238546060.1">
    <property type="nucleotide sequence ID" value="NZ_JMIR01000005.1"/>
</dbReference>
<comment type="function">
    <text evidence="17">Catalyzes the dephosphorylation of undecaprenyl diphosphate (UPP). Confers resistance to bacitracin.</text>
</comment>
<dbReference type="eggNOG" id="COG1968">
    <property type="taxonomic scope" value="Bacteria"/>
</dbReference>
<feature type="transmembrane region" description="Helical" evidence="17">
    <location>
        <begin position="75"/>
        <end position="94"/>
    </location>
</feature>
<feature type="transmembrane region" description="Helical" evidence="17">
    <location>
        <begin position="41"/>
        <end position="63"/>
    </location>
</feature>
<feature type="transmembrane region" description="Helical" evidence="17">
    <location>
        <begin position="241"/>
        <end position="259"/>
    </location>
</feature>
<dbReference type="STRING" id="1157490.EL26_05685"/>
<feature type="transmembrane region" description="Helical" evidence="17">
    <location>
        <begin position="100"/>
        <end position="122"/>
    </location>
</feature>
<evidence type="ECO:0000256" key="9">
    <source>
        <dbReference type="ARBA" id="ARBA00022984"/>
    </source>
</evidence>
<keyword evidence="19" id="KW-1185">Reference proteome</keyword>
<accession>A0A074LQ40</accession>
<comment type="miscellaneous">
    <text evidence="17">Bacitracin is thought to be involved in the inhibition of peptidoglycan synthesis by sequestering undecaprenyl diphosphate, thereby reducing the pool of lipid carrier available.</text>
</comment>
<evidence type="ECO:0000313" key="19">
    <source>
        <dbReference type="Proteomes" id="UP000027931"/>
    </source>
</evidence>
<keyword evidence="13 17" id="KW-0961">Cell wall biogenesis/degradation</keyword>
<keyword evidence="12 17" id="KW-0046">Antibiotic resistance</keyword>
<comment type="catalytic activity">
    <reaction evidence="16 17">
        <text>di-trans,octa-cis-undecaprenyl diphosphate + H2O = di-trans,octa-cis-undecaprenyl phosphate + phosphate + H(+)</text>
        <dbReference type="Rhea" id="RHEA:28094"/>
        <dbReference type="ChEBI" id="CHEBI:15377"/>
        <dbReference type="ChEBI" id="CHEBI:15378"/>
        <dbReference type="ChEBI" id="CHEBI:43474"/>
        <dbReference type="ChEBI" id="CHEBI:58405"/>
        <dbReference type="ChEBI" id="CHEBI:60392"/>
        <dbReference type="EC" id="3.6.1.27"/>
    </reaction>
</comment>
<evidence type="ECO:0000313" key="18">
    <source>
        <dbReference type="EMBL" id="KEO84256.1"/>
    </source>
</evidence>
<dbReference type="GO" id="GO:0005886">
    <property type="term" value="C:plasma membrane"/>
    <property type="evidence" value="ECO:0007669"/>
    <property type="project" value="UniProtKB-SubCell"/>
</dbReference>
<keyword evidence="6 17" id="KW-0812">Transmembrane</keyword>
<dbReference type="GO" id="GO:0009252">
    <property type="term" value="P:peptidoglycan biosynthetic process"/>
    <property type="evidence" value="ECO:0007669"/>
    <property type="project" value="UniProtKB-KW"/>
</dbReference>
<dbReference type="Pfam" id="PF02673">
    <property type="entry name" value="BacA"/>
    <property type="match status" value="1"/>
</dbReference>
<evidence type="ECO:0000256" key="15">
    <source>
        <dbReference type="ARBA" id="ARBA00032932"/>
    </source>
</evidence>
<dbReference type="HAMAP" id="MF_01006">
    <property type="entry name" value="Undec_diphosphatase"/>
    <property type="match status" value="1"/>
</dbReference>
<evidence type="ECO:0000256" key="16">
    <source>
        <dbReference type="ARBA" id="ARBA00047594"/>
    </source>
</evidence>
<evidence type="ECO:0000256" key="3">
    <source>
        <dbReference type="ARBA" id="ARBA00012374"/>
    </source>
</evidence>
<sequence>MLSLLEAIFLGIVQGLTEFLPISSSGHLVLFQRLFGLEEGALTFDVLLHFGTLIAVFAVYWRDIVDMLRNPFGKFARLIVVGAIPTAVIGFLFQDLFDELFSSGATLGAEFVITGVIIWWADSARRGTKGVREMGYGDALLVGTLQGAAILPAISRSGLTIMGALFRGLDREFAAKYSFLLSIPVILGANVLELKDIVTGEAANAGTFGVKELLGMLAAAVAGYFAIKYMIRLIISKGMRMFAWYVWVLGGLILLDQLFTQTFFHF</sequence>
<evidence type="ECO:0000256" key="17">
    <source>
        <dbReference type="HAMAP-Rule" id="MF_01006"/>
    </source>
</evidence>
<evidence type="ECO:0000256" key="14">
    <source>
        <dbReference type="ARBA" id="ARBA00032707"/>
    </source>
</evidence>